<dbReference type="Pfam" id="PF01638">
    <property type="entry name" value="HxlR"/>
    <property type="match status" value="1"/>
</dbReference>
<dbReference type="InterPro" id="IPR036390">
    <property type="entry name" value="WH_DNA-bd_sf"/>
</dbReference>
<dbReference type="PANTHER" id="PTHR33204:SF18">
    <property type="entry name" value="TRANSCRIPTIONAL REGULATORY PROTEIN"/>
    <property type="match status" value="1"/>
</dbReference>
<reference evidence="7" key="1">
    <citation type="journal article" date="2019" name="Int. J. Syst. Evol. Microbiol.">
        <title>The Global Catalogue of Microorganisms (GCM) 10K type strain sequencing project: providing services to taxonomists for standard genome sequencing and annotation.</title>
        <authorList>
            <consortium name="The Broad Institute Genomics Platform"/>
            <consortium name="The Broad Institute Genome Sequencing Center for Infectious Disease"/>
            <person name="Wu L."/>
            <person name="Ma J."/>
        </authorList>
    </citation>
    <scope>NUCLEOTIDE SEQUENCE [LARGE SCALE GENOMIC DNA]</scope>
    <source>
        <strain evidence="7">JCM 18956</strain>
    </source>
</reference>
<dbReference type="InterPro" id="IPR002577">
    <property type="entry name" value="HTH_HxlR"/>
</dbReference>
<evidence type="ECO:0000256" key="4">
    <source>
        <dbReference type="SAM" id="MobiDB-lite"/>
    </source>
</evidence>
<keyword evidence="1" id="KW-0805">Transcription regulation</keyword>
<dbReference type="InterPro" id="IPR036388">
    <property type="entry name" value="WH-like_DNA-bd_sf"/>
</dbReference>
<feature type="domain" description="HTH hxlR-type" evidence="5">
    <location>
        <begin position="15"/>
        <end position="115"/>
    </location>
</feature>
<accession>A0ABP8WBK9</accession>
<comment type="caution">
    <text evidence="6">The sequence shown here is derived from an EMBL/GenBank/DDBJ whole genome shotgun (WGS) entry which is preliminary data.</text>
</comment>
<feature type="region of interest" description="Disordered" evidence="4">
    <location>
        <begin position="109"/>
        <end position="134"/>
    </location>
</feature>
<dbReference type="Gene3D" id="1.10.10.10">
    <property type="entry name" value="Winged helix-like DNA-binding domain superfamily/Winged helix DNA-binding domain"/>
    <property type="match status" value="1"/>
</dbReference>
<evidence type="ECO:0000313" key="6">
    <source>
        <dbReference type="EMBL" id="GAA4685492.1"/>
    </source>
</evidence>
<dbReference type="Proteomes" id="UP001501295">
    <property type="component" value="Unassembled WGS sequence"/>
</dbReference>
<organism evidence="6 7">
    <name type="scientific">Frondihabitans cladoniiphilus</name>
    <dbReference type="NCBI Taxonomy" id="715785"/>
    <lineage>
        <taxon>Bacteria</taxon>
        <taxon>Bacillati</taxon>
        <taxon>Actinomycetota</taxon>
        <taxon>Actinomycetes</taxon>
        <taxon>Micrococcales</taxon>
        <taxon>Microbacteriaceae</taxon>
        <taxon>Frondihabitans</taxon>
    </lineage>
</organism>
<gene>
    <name evidence="6" type="ORF">GCM10025780_34870</name>
</gene>
<sequence length="159" mass="17522">MPASAALPGPVAPYCSIERAVAIVGDRWSFLILREILLFGSTRFSGVQQRLGIATNVLTDRLERLVEGGVLEKQPYREAGSRSRWSYHATRAGLDLKVVLAALQQWGDEHEPRRDGPTVVRRSPDGGPVSVGFVDGDARPLAVDDVRFERTAQYPTPIR</sequence>
<evidence type="ECO:0000256" key="3">
    <source>
        <dbReference type="ARBA" id="ARBA00023163"/>
    </source>
</evidence>
<protein>
    <submittedName>
        <fullName evidence="6">Helix-turn-helix domain-containing protein</fullName>
    </submittedName>
</protein>
<keyword evidence="7" id="KW-1185">Reference proteome</keyword>
<dbReference type="PROSITE" id="PS51118">
    <property type="entry name" value="HTH_HXLR"/>
    <property type="match status" value="1"/>
</dbReference>
<proteinExistence type="predicted"/>
<keyword evidence="2" id="KW-0238">DNA-binding</keyword>
<name>A0ABP8WBK9_9MICO</name>
<evidence type="ECO:0000256" key="2">
    <source>
        <dbReference type="ARBA" id="ARBA00023125"/>
    </source>
</evidence>
<dbReference type="SUPFAM" id="SSF46785">
    <property type="entry name" value="Winged helix' DNA-binding domain"/>
    <property type="match status" value="1"/>
</dbReference>
<dbReference type="PANTHER" id="PTHR33204">
    <property type="entry name" value="TRANSCRIPTIONAL REGULATOR, MARR FAMILY"/>
    <property type="match status" value="1"/>
</dbReference>
<dbReference type="RefSeq" id="WP_345377220.1">
    <property type="nucleotide sequence ID" value="NZ_BAABLM010000011.1"/>
</dbReference>
<keyword evidence="3" id="KW-0804">Transcription</keyword>
<evidence type="ECO:0000259" key="5">
    <source>
        <dbReference type="PROSITE" id="PS51118"/>
    </source>
</evidence>
<dbReference type="EMBL" id="BAABLM010000011">
    <property type="protein sequence ID" value="GAA4685492.1"/>
    <property type="molecule type" value="Genomic_DNA"/>
</dbReference>
<evidence type="ECO:0000256" key="1">
    <source>
        <dbReference type="ARBA" id="ARBA00023015"/>
    </source>
</evidence>
<evidence type="ECO:0000313" key="7">
    <source>
        <dbReference type="Proteomes" id="UP001501295"/>
    </source>
</evidence>